<keyword evidence="3 5" id="KW-0238">DNA-binding</keyword>
<dbReference type="InterPro" id="IPR011010">
    <property type="entry name" value="DNA_brk_join_enz"/>
</dbReference>
<dbReference type="PROSITE" id="PS51900">
    <property type="entry name" value="CB"/>
    <property type="match status" value="1"/>
</dbReference>
<name>A0A328F972_9BACT</name>
<dbReference type="NCBIfam" id="TIGR02249">
    <property type="entry name" value="integrase_gron"/>
    <property type="match status" value="1"/>
</dbReference>
<dbReference type="EMBL" id="CP036313">
    <property type="protein sequence ID" value="QBH13624.1"/>
    <property type="molecule type" value="Genomic_DNA"/>
</dbReference>
<evidence type="ECO:0000313" key="8">
    <source>
        <dbReference type="EMBL" id="QBH13624.1"/>
    </source>
</evidence>
<keyword evidence="4" id="KW-0233">DNA recombination</keyword>
<dbReference type="PANTHER" id="PTHR30349">
    <property type="entry name" value="PHAGE INTEGRASE-RELATED"/>
    <property type="match status" value="1"/>
</dbReference>
<dbReference type="GO" id="GO:0003677">
    <property type="term" value="F:DNA binding"/>
    <property type="evidence" value="ECO:0007669"/>
    <property type="project" value="UniProtKB-UniRule"/>
</dbReference>
<dbReference type="InterPro" id="IPR011946">
    <property type="entry name" value="Integrase_integron-type"/>
</dbReference>
<evidence type="ECO:0000256" key="5">
    <source>
        <dbReference type="PROSITE-ProRule" id="PRU01248"/>
    </source>
</evidence>
<dbReference type="Gene3D" id="1.10.150.130">
    <property type="match status" value="1"/>
</dbReference>
<evidence type="ECO:0000313" key="9">
    <source>
        <dbReference type="EMBL" id="RAM01151.1"/>
    </source>
</evidence>
<reference evidence="8 11" key="2">
    <citation type="submission" date="2019-02" db="EMBL/GenBank/DDBJ databases">
        <title>Complete genome sequence of Desulfobacter hydrogenophilus AcRS1.</title>
        <authorList>
            <person name="Marietou A."/>
            <person name="Lund M.B."/>
            <person name="Marshall I.P.G."/>
            <person name="Schreiber L."/>
            <person name="Jorgensen B."/>
        </authorList>
    </citation>
    <scope>NUCLEOTIDE SEQUENCE [LARGE SCALE GENOMIC DNA]</scope>
    <source>
        <strain evidence="8 11">AcRS1</strain>
    </source>
</reference>
<dbReference type="PROSITE" id="PS51898">
    <property type="entry name" value="TYR_RECOMBINASE"/>
    <property type="match status" value="1"/>
</dbReference>
<sequence length="333" mass="38801">MEIKKKFTPNPNLKLLDQVRETLRYYHYARSTEKTYCQWIIRYIHFFEKKVHPRDMGEKEIEHFLSHLATHEKVAASTQRQALNALVFLYRDVLLKPLDNSIAPVRSKSKKRPPTVLTEKEVKSVLDHMSGTHMLMARLIYGSGIRLMECIRLRIQDVDFGQGQIYVRDGKGGKDRTSYLPKIVADDLRQHIERVKIIHQQDLDDGFGSVYLPNALAKKYKNAAKEIVWQYVFPARSRSIDPRSKIERRHHVLESGLQKAVKTAVTKSGIDKRATVHTLRHSFATHMLEHGVNIRVLQELLGHANVKTTEIYTHVMRTDIHRLQNPLDRLYEK</sequence>
<dbReference type="InterPro" id="IPR004107">
    <property type="entry name" value="Integrase_SAM-like_N"/>
</dbReference>
<dbReference type="GO" id="GO:0006310">
    <property type="term" value="P:DNA recombination"/>
    <property type="evidence" value="ECO:0007669"/>
    <property type="project" value="UniProtKB-KW"/>
</dbReference>
<dbReference type="OrthoDB" id="9801717at2"/>
<dbReference type="SUPFAM" id="SSF56349">
    <property type="entry name" value="DNA breaking-rejoining enzymes"/>
    <property type="match status" value="1"/>
</dbReference>
<dbReference type="InterPro" id="IPR050090">
    <property type="entry name" value="Tyrosine_recombinase_XerCD"/>
</dbReference>
<dbReference type="Proteomes" id="UP000248798">
    <property type="component" value="Unassembled WGS sequence"/>
</dbReference>
<evidence type="ECO:0000313" key="10">
    <source>
        <dbReference type="Proteomes" id="UP000248798"/>
    </source>
</evidence>
<dbReference type="EMBL" id="QLNI01000031">
    <property type="protein sequence ID" value="RAM01151.1"/>
    <property type="molecule type" value="Genomic_DNA"/>
</dbReference>
<reference evidence="9 10" key="1">
    <citation type="submission" date="2018-06" db="EMBL/GenBank/DDBJ databases">
        <title>Complete Genome Sequence of Desulfobacter hydrogenophilus (DSM3380).</title>
        <authorList>
            <person name="Marietou A."/>
            <person name="Schreiber L."/>
            <person name="Marshall I."/>
            <person name="Jorgensen B."/>
        </authorList>
    </citation>
    <scope>NUCLEOTIDE SEQUENCE [LARGE SCALE GENOMIC DNA]</scope>
    <source>
        <strain evidence="9 10">DSM 3380</strain>
    </source>
</reference>
<evidence type="ECO:0000256" key="1">
    <source>
        <dbReference type="ARBA" id="ARBA00008857"/>
    </source>
</evidence>
<dbReference type="PANTHER" id="PTHR30349:SF64">
    <property type="entry name" value="PROPHAGE INTEGRASE INTD-RELATED"/>
    <property type="match status" value="1"/>
</dbReference>
<dbReference type="AlphaFoldDB" id="A0A328F972"/>
<dbReference type="Gene3D" id="1.10.443.10">
    <property type="entry name" value="Intergrase catalytic core"/>
    <property type="match status" value="1"/>
</dbReference>
<gene>
    <name evidence="9" type="ORF">DO021_15175</name>
    <name evidence="8" type="ORF">EYB58_12230</name>
</gene>
<dbReference type="RefSeq" id="WP_111958178.1">
    <property type="nucleotide sequence ID" value="NZ_CP036313.1"/>
</dbReference>
<organism evidence="9 10">
    <name type="scientific">Desulfobacter hydrogenophilus</name>
    <dbReference type="NCBI Taxonomy" id="2291"/>
    <lineage>
        <taxon>Bacteria</taxon>
        <taxon>Pseudomonadati</taxon>
        <taxon>Thermodesulfobacteriota</taxon>
        <taxon>Desulfobacteria</taxon>
        <taxon>Desulfobacterales</taxon>
        <taxon>Desulfobacteraceae</taxon>
        <taxon>Desulfobacter</taxon>
    </lineage>
</organism>
<dbReference type="InterPro" id="IPR010998">
    <property type="entry name" value="Integrase_recombinase_N"/>
</dbReference>
<dbReference type="Proteomes" id="UP000293902">
    <property type="component" value="Chromosome"/>
</dbReference>
<keyword evidence="2" id="KW-0229">DNA integration</keyword>
<feature type="domain" description="Core-binding (CB)" evidence="7">
    <location>
        <begin position="17"/>
        <end position="94"/>
    </location>
</feature>
<evidence type="ECO:0000256" key="3">
    <source>
        <dbReference type="ARBA" id="ARBA00023125"/>
    </source>
</evidence>
<evidence type="ECO:0000259" key="7">
    <source>
        <dbReference type="PROSITE" id="PS51900"/>
    </source>
</evidence>
<evidence type="ECO:0000313" key="11">
    <source>
        <dbReference type="Proteomes" id="UP000293902"/>
    </source>
</evidence>
<protein>
    <submittedName>
        <fullName evidence="9">Integron integrase</fullName>
    </submittedName>
</protein>
<dbReference type="InterPro" id="IPR002104">
    <property type="entry name" value="Integrase_catalytic"/>
</dbReference>
<evidence type="ECO:0000256" key="4">
    <source>
        <dbReference type="ARBA" id="ARBA00023172"/>
    </source>
</evidence>
<evidence type="ECO:0000256" key="2">
    <source>
        <dbReference type="ARBA" id="ARBA00022908"/>
    </source>
</evidence>
<proteinExistence type="inferred from homology"/>
<keyword evidence="11" id="KW-1185">Reference proteome</keyword>
<dbReference type="Pfam" id="PF13495">
    <property type="entry name" value="Phage_int_SAM_4"/>
    <property type="match status" value="1"/>
</dbReference>
<dbReference type="InterPro" id="IPR013762">
    <property type="entry name" value="Integrase-like_cat_sf"/>
</dbReference>
<dbReference type="InterPro" id="IPR044068">
    <property type="entry name" value="CB"/>
</dbReference>
<dbReference type="Pfam" id="PF00589">
    <property type="entry name" value="Phage_integrase"/>
    <property type="match status" value="1"/>
</dbReference>
<accession>A0A328F972</accession>
<dbReference type="GO" id="GO:0015074">
    <property type="term" value="P:DNA integration"/>
    <property type="evidence" value="ECO:0007669"/>
    <property type="project" value="UniProtKB-KW"/>
</dbReference>
<evidence type="ECO:0000259" key="6">
    <source>
        <dbReference type="PROSITE" id="PS51898"/>
    </source>
</evidence>
<comment type="similarity">
    <text evidence="1">Belongs to the 'phage' integrase family.</text>
</comment>
<feature type="domain" description="Tyr recombinase" evidence="6">
    <location>
        <begin position="112"/>
        <end position="328"/>
    </location>
</feature>